<protein>
    <submittedName>
        <fullName evidence="1">Uncharacterized protein</fullName>
    </submittedName>
</protein>
<evidence type="ECO:0000313" key="2">
    <source>
        <dbReference type="Proteomes" id="UP001153331"/>
    </source>
</evidence>
<proteinExistence type="predicted"/>
<reference evidence="1" key="1">
    <citation type="submission" date="2022-11" db="EMBL/GenBank/DDBJ databases">
        <title>Genome Sequence of Boeremia exigua.</title>
        <authorList>
            <person name="Buettner E."/>
        </authorList>
    </citation>
    <scope>NUCLEOTIDE SEQUENCE</scope>
    <source>
        <strain evidence="1">CU02</strain>
    </source>
</reference>
<name>A0ACC2IS02_9PLEO</name>
<evidence type="ECO:0000313" key="1">
    <source>
        <dbReference type="EMBL" id="KAJ8117940.1"/>
    </source>
</evidence>
<organism evidence="1 2">
    <name type="scientific">Boeremia exigua</name>
    <dbReference type="NCBI Taxonomy" id="749465"/>
    <lineage>
        <taxon>Eukaryota</taxon>
        <taxon>Fungi</taxon>
        <taxon>Dikarya</taxon>
        <taxon>Ascomycota</taxon>
        <taxon>Pezizomycotina</taxon>
        <taxon>Dothideomycetes</taxon>
        <taxon>Pleosporomycetidae</taxon>
        <taxon>Pleosporales</taxon>
        <taxon>Pleosporineae</taxon>
        <taxon>Didymellaceae</taxon>
        <taxon>Boeremia</taxon>
    </lineage>
</organism>
<gene>
    <name evidence="1" type="ORF">OPT61_g988</name>
</gene>
<keyword evidence="2" id="KW-1185">Reference proteome</keyword>
<comment type="caution">
    <text evidence="1">The sequence shown here is derived from an EMBL/GenBank/DDBJ whole genome shotgun (WGS) entry which is preliminary data.</text>
</comment>
<sequence>MTETAKRDVWTYDGIGPAVIGHGFAHRHEGTRPPNKNRVSTFIKASQLKIVRVFPEPKFPSQRPGTHRHLLARQSSVANDDSSPLSTILEETNEQLELERRTPINKFHCEGGPNKTVQGFLSKIYSALASRYAPGDPQPSTSGPTSGTERPLDNTRTLEESPLEPGPKSDAANASDETLQSEAGISSACSSGPNDEQMLETMSQATILGKGKGKAVAVNDGNTHSHDFIVRERPIDSNSGKENAIAEPECFHSAETDSAKAESPSQSRCSTASEDKIFQFQF</sequence>
<dbReference type="EMBL" id="JAPHNI010000035">
    <property type="protein sequence ID" value="KAJ8117940.1"/>
    <property type="molecule type" value="Genomic_DNA"/>
</dbReference>
<accession>A0ACC2IS02</accession>
<dbReference type="Proteomes" id="UP001153331">
    <property type="component" value="Unassembled WGS sequence"/>
</dbReference>